<proteinExistence type="predicted"/>
<reference evidence="1" key="1">
    <citation type="submission" date="2022-08" db="UniProtKB">
        <authorList>
            <consortium name="EnsemblMetazoa"/>
        </authorList>
    </citation>
    <scope>IDENTIFICATION</scope>
    <source>
        <strain evidence="1">05x7-T-G4-1.051#20</strain>
    </source>
</reference>
<dbReference type="EnsemblMetazoa" id="G18149.1">
    <property type="protein sequence ID" value="G18149.1:cds"/>
    <property type="gene ID" value="G18149"/>
</dbReference>
<keyword evidence="2" id="KW-1185">Reference proteome</keyword>
<dbReference type="AlphaFoldDB" id="A0A8W8JC59"/>
<protein>
    <submittedName>
        <fullName evidence="1">Uncharacterized protein</fullName>
    </submittedName>
</protein>
<sequence>MWRGKHLLLQSRLAFQCIEFQSRSVSLRQNDKDIQTRERNLEKAKSKYHLEQKTFKLTEDQRNQVNVVDVPPLINLSLTNVVAVTYMRINKNNTLEQLPGYSSAISKISSEPKWSGLCIGKSEFT</sequence>
<evidence type="ECO:0000313" key="1">
    <source>
        <dbReference type="EnsemblMetazoa" id="G18149.1:cds"/>
    </source>
</evidence>
<organism evidence="1 2">
    <name type="scientific">Magallana gigas</name>
    <name type="common">Pacific oyster</name>
    <name type="synonym">Crassostrea gigas</name>
    <dbReference type="NCBI Taxonomy" id="29159"/>
    <lineage>
        <taxon>Eukaryota</taxon>
        <taxon>Metazoa</taxon>
        <taxon>Spiralia</taxon>
        <taxon>Lophotrochozoa</taxon>
        <taxon>Mollusca</taxon>
        <taxon>Bivalvia</taxon>
        <taxon>Autobranchia</taxon>
        <taxon>Pteriomorphia</taxon>
        <taxon>Ostreida</taxon>
        <taxon>Ostreoidea</taxon>
        <taxon>Ostreidae</taxon>
        <taxon>Magallana</taxon>
    </lineage>
</organism>
<dbReference type="Proteomes" id="UP000005408">
    <property type="component" value="Unassembled WGS sequence"/>
</dbReference>
<evidence type="ECO:0000313" key="2">
    <source>
        <dbReference type="Proteomes" id="UP000005408"/>
    </source>
</evidence>
<accession>A0A8W8JC59</accession>
<name>A0A8W8JC59_MAGGI</name>